<evidence type="ECO:0000313" key="2">
    <source>
        <dbReference type="EMBL" id="JAD68020.1"/>
    </source>
</evidence>
<organism evidence="2">
    <name type="scientific">Arundo donax</name>
    <name type="common">Giant reed</name>
    <name type="synonym">Donax arundinaceus</name>
    <dbReference type="NCBI Taxonomy" id="35708"/>
    <lineage>
        <taxon>Eukaryota</taxon>
        <taxon>Viridiplantae</taxon>
        <taxon>Streptophyta</taxon>
        <taxon>Embryophyta</taxon>
        <taxon>Tracheophyta</taxon>
        <taxon>Spermatophyta</taxon>
        <taxon>Magnoliopsida</taxon>
        <taxon>Liliopsida</taxon>
        <taxon>Poales</taxon>
        <taxon>Poaceae</taxon>
        <taxon>PACMAD clade</taxon>
        <taxon>Arundinoideae</taxon>
        <taxon>Arundineae</taxon>
        <taxon>Arundo</taxon>
    </lineage>
</organism>
<sequence>MAAITCTASWSTTLPSPSTTTSGAPPTTASPRRPPPSGRG</sequence>
<proteinExistence type="predicted"/>
<feature type="region of interest" description="Disordered" evidence="1">
    <location>
        <begin position="1"/>
        <end position="40"/>
    </location>
</feature>
<reference evidence="2" key="1">
    <citation type="submission" date="2014-09" db="EMBL/GenBank/DDBJ databases">
        <authorList>
            <person name="Magalhaes I.L.F."/>
            <person name="Oliveira U."/>
            <person name="Santos F.R."/>
            <person name="Vidigal T.H.D.A."/>
            <person name="Brescovit A.D."/>
            <person name="Santos A.J."/>
        </authorList>
    </citation>
    <scope>NUCLEOTIDE SEQUENCE</scope>
    <source>
        <tissue evidence="2">Shoot tissue taken approximately 20 cm above the soil surface</tissue>
    </source>
</reference>
<name>A0A0A9C3Q3_ARUDO</name>
<dbReference type="AlphaFoldDB" id="A0A0A9C3Q3"/>
<protein>
    <submittedName>
        <fullName evidence="2">Uncharacterized protein</fullName>
    </submittedName>
</protein>
<feature type="compositionally biased region" description="Low complexity" evidence="1">
    <location>
        <begin position="7"/>
        <end position="31"/>
    </location>
</feature>
<evidence type="ECO:0000256" key="1">
    <source>
        <dbReference type="SAM" id="MobiDB-lite"/>
    </source>
</evidence>
<dbReference type="EMBL" id="GBRH01229875">
    <property type="protein sequence ID" value="JAD68020.1"/>
    <property type="molecule type" value="Transcribed_RNA"/>
</dbReference>
<accession>A0A0A9C3Q3</accession>
<reference evidence="2" key="2">
    <citation type="journal article" date="2015" name="Data Brief">
        <title>Shoot transcriptome of the giant reed, Arundo donax.</title>
        <authorList>
            <person name="Barrero R.A."/>
            <person name="Guerrero F.D."/>
            <person name="Moolhuijzen P."/>
            <person name="Goolsby J.A."/>
            <person name="Tidwell J."/>
            <person name="Bellgard S.E."/>
            <person name="Bellgard M.I."/>
        </authorList>
    </citation>
    <scope>NUCLEOTIDE SEQUENCE</scope>
    <source>
        <tissue evidence="2">Shoot tissue taken approximately 20 cm above the soil surface</tissue>
    </source>
</reference>